<evidence type="ECO:0000256" key="7">
    <source>
        <dbReference type="ARBA" id="ARBA00022723"/>
    </source>
</evidence>
<comment type="caution">
    <text evidence="15">The sequence shown here is derived from an EMBL/GenBank/DDBJ whole genome shotgun (WGS) entry which is preliminary data.</text>
</comment>
<evidence type="ECO:0000256" key="3">
    <source>
        <dbReference type="ARBA" id="ARBA00022448"/>
    </source>
</evidence>
<dbReference type="RefSeq" id="WP_394416682.1">
    <property type="nucleotide sequence ID" value="NZ_JBIGIC010000017.1"/>
</dbReference>
<feature type="transmembrane region" description="Helical" evidence="13">
    <location>
        <begin position="12"/>
        <end position="30"/>
    </location>
</feature>
<evidence type="ECO:0000313" key="15">
    <source>
        <dbReference type="EMBL" id="MFG6490011.1"/>
    </source>
</evidence>
<dbReference type="InterPro" id="IPR011577">
    <property type="entry name" value="Cyt_b561_bac/Ni-Hgenase"/>
</dbReference>
<evidence type="ECO:0000256" key="8">
    <source>
        <dbReference type="ARBA" id="ARBA00022982"/>
    </source>
</evidence>
<dbReference type="InterPro" id="IPR016174">
    <property type="entry name" value="Di-haem_cyt_TM"/>
</dbReference>
<evidence type="ECO:0000259" key="14">
    <source>
        <dbReference type="Pfam" id="PF01292"/>
    </source>
</evidence>
<evidence type="ECO:0000256" key="1">
    <source>
        <dbReference type="ARBA" id="ARBA00001970"/>
    </source>
</evidence>
<evidence type="ECO:0000256" key="2">
    <source>
        <dbReference type="ARBA" id="ARBA00004651"/>
    </source>
</evidence>
<keyword evidence="3" id="KW-0813">Transport</keyword>
<sequence length="182" mass="20273">MATRHDPRTIALHWATAGLVVLLWLSAQFIDYFPRGPSRWNVVGAHMALGVLLLLLTICRIGWRLSDRSSSLPLPAGQGRAARLVHVALYALVLTSLALGLWNAWTRGEHVFNLFQIPAFDEGNKALRKWAGSQHKLLVNVLLFVAGAHALVGLAHHFIRRDGVLQRMLPARFSISRKARKP</sequence>
<name>A0ABW7HJG6_9BURK</name>
<feature type="domain" description="Cytochrome b561 bacterial/Ni-hydrogenase" evidence="14">
    <location>
        <begin position="4"/>
        <end position="170"/>
    </location>
</feature>
<dbReference type="Pfam" id="PF01292">
    <property type="entry name" value="Ni_hydr_CYTB"/>
    <property type="match status" value="1"/>
</dbReference>
<protein>
    <submittedName>
        <fullName evidence="15">Cytochrome b</fullName>
    </submittedName>
</protein>
<evidence type="ECO:0000256" key="12">
    <source>
        <dbReference type="ARBA" id="ARBA00037975"/>
    </source>
</evidence>
<feature type="transmembrane region" description="Helical" evidence="13">
    <location>
        <begin position="42"/>
        <end position="63"/>
    </location>
</feature>
<keyword evidence="9 13" id="KW-1133">Transmembrane helix</keyword>
<keyword evidence="8" id="KW-0249">Electron transport</keyword>
<dbReference type="EMBL" id="JBIGIC010000017">
    <property type="protein sequence ID" value="MFG6490011.1"/>
    <property type="molecule type" value="Genomic_DNA"/>
</dbReference>
<evidence type="ECO:0000256" key="11">
    <source>
        <dbReference type="ARBA" id="ARBA00023136"/>
    </source>
</evidence>
<keyword evidence="4" id="KW-1003">Cell membrane</keyword>
<dbReference type="Proteomes" id="UP001606134">
    <property type="component" value="Unassembled WGS sequence"/>
</dbReference>
<comment type="subcellular location">
    <subcellularLocation>
        <location evidence="2">Cell membrane</location>
        <topology evidence="2">Multi-pass membrane protein</topology>
    </subcellularLocation>
</comment>
<evidence type="ECO:0000256" key="9">
    <source>
        <dbReference type="ARBA" id="ARBA00022989"/>
    </source>
</evidence>
<keyword evidence="5" id="KW-0349">Heme</keyword>
<keyword evidence="10" id="KW-0408">Iron</keyword>
<organism evidence="15 16">
    <name type="scientific">Pelomonas candidula</name>
    <dbReference type="NCBI Taxonomy" id="3299025"/>
    <lineage>
        <taxon>Bacteria</taxon>
        <taxon>Pseudomonadati</taxon>
        <taxon>Pseudomonadota</taxon>
        <taxon>Betaproteobacteria</taxon>
        <taxon>Burkholderiales</taxon>
        <taxon>Sphaerotilaceae</taxon>
        <taxon>Roseateles</taxon>
    </lineage>
</organism>
<keyword evidence="7" id="KW-0479">Metal-binding</keyword>
<evidence type="ECO:0000256" key="5">
    <source>
        <dbReference type="ARBA" id="ARBA00022617"/>
    </source>
</evidence>
<comment type="cofactor">
    <cofactor evidence="1">
        <name>heme b</name>
        <dbReference type="ChEBI" id="CHEBI:60344"/>
    </cofactor>
</comment>
<reference evidence="15 16" key="1">
    <citation type="submission" date="2024-08" db="EMBL/GenBank/DDBJ databases">
        <authorList>
            <person name="Lu H."/>
        </authorList>
    </citation>
    <scope>NUCLEOTIDE SEQUENCE [LARGE SCALE GENOMIC DNA]</scope>
    <source>
        <strain evidence="15 16">BYS78W</strain>
    </source>
</reference>
<evidence type="ECO:0000313" key="16">
    <source>
        <dbReference type="Proteomes" id="UP001606134"/>
    </source>
</evidence>
<dbReference type="Gene3D" id="1.20.950.20">
    <property type="entry name" value="Transmembrane di-heme cytochromes, Chain C"/>
    <property type="match status" value="1"/>
</dbReference>
<evidence type="ECO:0000256" key="10">
    <source>
        <dbReference type="ARBA" id="ARBA00023004"/>
    </source>
</evidence>
<keyword evidence="6 13" id="KW-0812">Transmembrane</keyword>
<dbReference type="PANTHER" id="PTHR30529">
    <property type="entry name" value="CYTOCHROME B561"/>
    <property type="match status" value="1"/>
</dbReference>
<evidence type="ECO:0000256" key="4">
    <source>
        <dbReference type="ARBA" id="ARBA00022475"/>
    </source>
</evidence>
<evidence type="ECO:0000256" key="6">
    <source>
        <dbReference type="ARBA" id="ARBA00022692"/>
    </source>
</evidence>
<feature type="transmembrane region" description="Helical" evidence="13">
    <location>
        <begin position="84"/>
        <end position="105"/>
    </location>
</feature>
<keyword evidence="11 13" id="KW-0472">Membrane</keyword>
<proteinExistence type="inferred from homology"/>
<gene>
    <name evidence="15" type="ORF">ACG04R_25265</name>
</gene>
<evidence type="ECO:0000256" key="13">
    <source>
        <dbReference type="SAM" id="Phobius"/>
    </source>
</evidence>
<comment type="similarity">
    <text evidence="12">Belongs to the cytochrome b561 family.</text>
</comment>
<dbReference type="PANTHER" id="PTHR30529:SF7">
    <property type="entry name" value="CYTOCHROME B561 BACTERIAL_NI-HYDROGENASE DOMAIN-CONTAINING PROTEIN"/>
    <property type="match status" value="1"/>
</dbReference>
<dbReference type="InterPro" id="IPR052168">
    <property type="entry name" value="Cytochrome_b561_oxidase"/>
</dbReference>
<dbReference type="SUPFAM" id="SSF81342">
    <property type="entry name" value="Transmembrane di-heme cytochromes"/>
    <property type="match status" value="1"/>
</dbReference>
<accession>A0ABW7HJG6</accession>
<feature type="transmembrane region" description="Helical" evidence="13">
    <location>
        <begin position="137"/>
        <end position="159"/>
    </location>
</feature>
<keyword evidence="16" id="KW-1185">Reference proteome</keyword>